<reference evidence="2" key="1">
    <citation type="journal article" date="2023" name="G3 (Bethesda)">
        <title>Genome assembly and association tests identify interacting loci associated with vigor, precocity, and sex in interspecific pistachio rootstocks.</title>
        <authorList>
            <person name="Palmer W."/>
            <person name="Jacygrad E."/>
            <person name="Sagayaradj S."/>
            <person name="Cavanaugh K."/>
            <person name="Han R."/>
            <person name="Bertier L."/>
            <person name="Beede B."/>
            <person name="Kafkas S."/>
            <person name="Golino D."/>
            <person name="Preece J."/>
            <person name="Michelmore R."/>
        </authorList>
    </citation>
    <scope>NUCLEOTIDE SEQUENCE [LARGE SCALE GENOMIC DNA]</scope>
</reference>
<proteinExistence type="predicted"/>
<comment type="caution">
    <text evidence="1">The sequence shown here is derived from an EMBL/GenBank/DDBJ whole genome shotgun (WGS) entry which is preliminary data.</text>
</comment>
<keyword evidence="2" id="KW-1185">Reference proteome</keyword>
<name>A0ACC1C369_9ROSI</name>
<organism evidence="1 2">
    <name type="scientific">Pistacia atlantica</name>
    <dbReference type="NCBI Taxonomy" id="434234"/>
    <lineage>
        <taxon>Eukaryota</taxon>
        <taxon>Viridiplantae</taxon>
        <taxon>Streptophyta</taxon>
        <taxon>Embryophyta</taxon>
        <taxon>Tracheophyta</taxon>
        <taxon>Spermatophyta</taxon>
        <taxon>Magnoliopsida</taxon>
        <taxon>eudicotyledons</taxon>
        <taxon>Gunneridae</taxon>
        <taxon>Pentapetalae</taxon>
        <taxon>rosids</taxon>
        <taxon>malvids</taxon>
        <taxon>Sapindales</taxon>
        <taxon>Anacardiaceae</taxon>
        <taxon>Pistacia</taxon>
    </lineage>
</organism>
<gene>
    <name evidence="1" type="ORF">Patl1_17972</name>
</gene>
<dbReference type="Proteomes" id="UP001164250">
    <property type="component" value="Chromosome 2"/>
</dbReference>
<evidence type="ECO:0000313" key="1">
    <source>
        <dbReference type="EMBL" id="KAJ0106393.1"/>
    </source>
</evidence>
<sequence>MLSLYAFYEVPPEASACYLRVAPWISSVLSRPPQNQPPPLLPHKTPHLQPPQQQKQQPQLKPNMHCHPSSPISYSPNTQMSSIVTNFLFSYEGVALGICVTLAYSNALRNLRPLCQFEVSNPAAHVSDTQATSPSVSISLARAWMCPPTSGRIGLDYEDQNPDNAMEEDEEEDEDEEEEED</sequence>
<protein>
    <submittedName>
        <fullName evidence="1">Uncharacterized protein</fullName>
    </submittedName>
</protein>
<accession>A0ACC1C369</accession>
<dbReference type="EMBL" id="CM047898">
    <property type="protein sequence ID" value="KAJ0106393.1"/>
    <property type="molecule type" value="Genomic_DNA"/>
</dbReference>
<evidence type="ECO:0000313" key="2">
    <source>
        <dbReference type="Proteomes" id="UP001164250"/>
    </source>
</evidence>